<keyword evidence="3" id="KW-1185">Reference proteome</keyword>
<gene>
    <name evidence="2" type="primary">A09p012800.1_BraROA</name>
    <name evidence="2" type="ORF">IGI04_033926</name>
</gene>
<evidence type="ECO:0000313" key="3">
    <source>
        <dbReference type="Proteomes" id="UP000823674"/>
    </source>
</evidence>
<organism evidence="2 3">
    <name type="scientific">Brassica rapa subsp. trilocularis</name>
    <dbReference type="NCBI Taxonomy" id="1813537"/>
    <lineage>
        <taxon>Eukaryota</taxon>
        <taxon>Viridiplantae</taxon>
        <taxon>Streptophyta</taxon>
        <taxon>Embryophyta</taxon>
        <taxon>Tracheophyta</taxon>
        <taxon>Spermatophyta</taxon>
        <taxon>Magnoliopsida</taxon>
        <taxon>eudicotyledons</taxon>
        <taxon>Gunneridae</taxon>
        <taxon>Pentapetalae</taxon>
        <taxon>rosids</taxon>
        <taxon>malvids</taxon>
        <taxon>Brassicales</taxon>
        <taxon>Brassicaceae</taxon>
        <taxon>Brassiceae</taxon>
        <taxon>Brassica</taxon>
    </lineage>
</organism>
<proteinExistence type="predicted"/>
<sequence length="180" mass="20493">WDATSLISALVMLHLCSGSVQTLSGVDIAASSNLFATNRVFTQLLPRLSELNLYPRQIMPRQSELRFERFQFFTGEKPTKPRASAIDVKETVICAGVQENGKLPTKNEPKIGLSLQNVRTVKVEGLPGLFRYRFTKQQSTPYKVVLLQCTMVVFFPILEQHNGNSYDYRRGRKVIHCQRM</sequence>
<accession>A0ABQ7L791</accession>
<feature type="non-terminal residue" evidence="2">
    <location>
        <position position="1"/>
    </location>
</feature>
<feature type="chain" id="PRO_5045041738" evidence="1">
    <location>
        <begin position="23"/>
        <end position="180"/>
    </location>
</feature>
<name>A0ABQ7L791_BRACM</name>
<evidence type="ECO:0000313" key="2">
    <source>
        <dbReference type="EMBL" id="KAG5382456.1"/>
    </source>
</evidence>
<evidence type="ECO:0000256" key="1">
    <source>
        <dbReference type="SAM" id="SignalP"/>
    </source>
</evidence>
<dbReference type="EMBL" id="JADBGQ010000008">
    <property type="protein sequence ID" value="KAG5382456.1"/>
    <property type="molecule type" value="Genomic_DNA"/>
</dbReference>
<keyword evidence="1" id="KW-0732">Signal</keyword>
<comment type="caution">
    <text evidence="2">The sequence shown here is derived from an EMBL/GenBank/DDBJ whole genome shotgun (WGS) entry which is preliminary data.</text>
</comment>
<dbReference type="Proteomes" id="UP000823674">
    <property type="component" value="Chromosome A09"/>
</dbReference>
<protein>
    <submittedName>
        <fullName evidence="2">Uncharacterized protein</fullName>
    </submittedName>
</protein>
<feature type="signal peptide" evidence="1">
    <location>
        <begin position="1"/>
        <end position="22"/>
    </location>
</feature>
<reference evidence="2 3" key="1">
    <citation type="submission" date="2021-03" db="EMBL/GenBank/DDBJ databases">
        <authorList>
            <person name="King G.J."/>
            <person name="Bancroft I."/>
            <person name="Baten A."/>
            <person name="Bloomfield J."/>
            <person name="Borpatragohain P."/>
            <person name="He Z."/>
            <person name="Irish N."/>
            <person name="Irwin J."/>
            <person name="Liu K."/>
            <person name="Mauleon R.P."/>
            <person name="Moore J."/>
            <person name="Morris R."/>
            <person name="Ostergaard L."/>
            <person name="Wang B."/>
            <person name="Wells R."/>
        </authorList>
    </citation>
    <scope>NUCLEOTIDE SEQUENCE [LARGE SCALE GENOMIC DNA]</scope>
    <source>
        <strain evidence="2">R-o-18</strain>
        <tissue evidence="2">Leaf</tissue>
    </source>
</reference>